<protein>
    <submittedName>
        <fullName evidence="8">Toxin HicA</fullName>
    </submittedName>
</protein>
<dbReference type="GO" id="GO:0003729">
    <property type="term" value="F:mRNA binding"/>
    <property type="evidence" value="ECO:0007669"/>
    <property type="project" value="InterPro"/>
</dbReference>
<keyword evidence="4" id="KW-0255">Endonuclease</keyword>
<keyword evidence="6" id="KW-0694">RNA-binding</keyword>
<keyword evidence="9" id="KW-1185">Reference proteome</keyword>
<reference evidence="8 9" key="1">
    <citation type="submission" date="2017-11" db="EMBL/GenBank/DDBJ databases">
        <title>Draft genome sequences of strains TRE 1, TRE D, TRE H and TRI 7, isolated from tamarins, belonging to four potential novel Bifidobacterium species.</title>
        <authorList>
            <person name="Mattarelli P."/>
            <person name="Modesto M."/>
            <person name="Bonetti A."/>
            <person name="Puglisi E."/>
            <person name="Morelli L."/>
        </authorList>
    </citation>
    <scope>NUCLEOTIDE SEQUENCE [LARGE SCALE GENOMIC DNA]</scope>
    <source>
        <strain evidence="9">TRED</strain>
    </source>
</reference>
<keyword evidence="5" id="KW-0378">Hydrolase</keyword>
<dbReference type="AlphaFoldDB" id="A0A2M9HT60"/>
<dbReference type="EMBL" id="PGLQ01000001">
    <property type="protein sequence ID" value="PJM79995.1"/>
    <property type="molecule type" value="Genomic_DNA"/>
</dbReference>
<dbReference type="SUPFAM" id="SSF54786">
    <property type="entry name" value="YcfA/nrd intein domain"/>
    <property type="match status" value="1"/>
</dbReference>
<proteinExistence type="inferred from homology"/>
<keyword evidence="2" id="KW-1277">Toxin-antitoxin system</keyword>
<dbReference type="GO" id="GO:0016787">
    <property type="term" value="F:hydrolase activity"/>
    <property type="evidence" value="ECO:0007669"/>
    <property type="project" value="UniProtKB-KW"/>
</dbReference>
<dbReference type="Gene3D" id="3.30.920.30">
    <property type="entry name" value="Hypothetical protein"/>
    <property type="match status" value="1"/>
</dbReference>
<keyword evidence="7" id="KW-0346">Stress response</keyword>
<evidence type="ECO:0000256" key="3">
    <source>
        <dbReference type="ARBA" id="ARBA00022722"/>
    </source>
</evidence>
<accession>A0A2M9HT60</accession>
<evidence type="ECO:0000256" key="7">
    <source>
        <dbReference type="ARBA" id="ARBA00023016"/>
    </source>
</evidence>
<dbReference type="GO" id="GO:0004519">
    <property type="term" value="F:endonuclease activity"/>
    <property type="evidence" value="ECO:0007669"/>
    <property type="project" value="UniProtKB-KW"/>
</dbReference>
<organism evidence="8 9">
    <name type="scientific">Bifidobacterium scaligerum</name>
    <dbReference type="NCBI Taxonomy" id="2052656"/>
    <lineage>
        <taxon>Bacteria</taxon>
        <taxon>Bacillati</taxon>
        <taxon>Actinomycetota</taxon>
        <taxon>Actinomycetes</taxon>
        <taxon>Bifidobacteriales</taxon>
        <taxon>Bifidobacteriaceae</taxon>
        <taxon>Bifidobacterium</taxon>
    </lineage>
</organism>
<evidence type="ECO:0000313" key="9">
    <source>
        <dbReference type="Proteomes" id="UP000228755"/>
    </source>
</evidence>
<dbReference type="Proteomes" id="UP000228755">
    <property type="component" value="Unassembled WGS sequence"/>
</dbReference>
<evidence type="ECO:0000256" key="5">
    <source>
        <dbReference type="ARBA" id="ARBA00022801"/>
    </source>
</evidence>
<name>A0A2M9HT60_9BIFI</name>
<dbReference type="InterPro" id="IPR038570">
    <property type="entry name" value="HicA_sf"/>
</dbReference>
<comment type="caution">
    <text evidence="8">The sequence shown here is derived from an EMBL/GenBank/DDBJ whole genome shotgun (WGS) entry which is preliminary data.</text>
</comment>
<gene>
    <name evidence="8" type="ORF">CUU80_02345</name>
</gene>
<evidence type="ECO:0000256" key="1">
    <source>
        <dbReference type="ARBA" id="ARBA00006620"/>
    </source>
</evidence>
<dbReference type="OrthoDB" id="9811409at2"/>
<evidence type="ECO:0000256" key="6">
    <source>
        <dbReference type="ARBA" id="ARBA00022884"/>
    </source>
</evidence>
<evidence type="ECO:0000256" key="2">
    <source>
        <dbReference type="ARBA" id="ARBA00022649"/>
    </source>
</evidence>
<evidence type="ECO:0000313" key="8">
    <source>
        <dbReference type="EMBL" id="PJM79995.1"/>
    </source>
</evidence>
<keyword evidence="3" id="KW-0540">Nuclease</keyword>
<dbReference type="InterPro" id="IPR012933">
    <property type="entry name" value="HicA_mRNA_interferase"/>
</dbReference>
<dbReference type="RefSeq" id="WP_100495765.1">
    <property type="nucleotide sequence ID" value="NZ_PGLQ01000001.1"/>
</dbReference>
<comment type="similarity">
    <text evidence="1">Belongs to the HicA mRNA interferase family.</text>
</comment>
<sequence>MRFKEIEKILLTDGWTPIAQKGSHRQYIHPTKTGKVTVPDHRGDVNPYIVKSIWKQAGINEKRTK</sequence>
<evidence type="ECO:0000256" key="4">
    <source>
        <dbReference type="ARBA" id="ARBA00022759"/>
    </source>
</evidence>
<dbReference type="Pfam" id="PF07927">
    <property type="entry name" value="HicA_toxin"/>
    <property type="match status" value="1"/>
</dbReference>